<dbReference type="Proteomes" id="UP000830835">
    <property type="component" value="Unassembled WGS sequence"/>
</dbReference>
<keyword evidence="10" id="KW-1185">Reference proteome</keyword>
<comment type="subcellular location">
    <subcellularLocation>
        <location evidence="1 8">Cell membrane</location>
        <topology evidence="1 8">Multi-pass membrane protein</topology>
    </subcellularLocation>
</comment>
<keyword evidence="6 8" id="KW-1133">Transmembrane helix</keyword>
<organism evidence="9 10">
    <name type="scientific">Thermostichus vulcanus str. 'Rupite'</name>
    <dbReference type="NCBI Taxonomy" id="2813851"/>
    <lineage>
        <taxon>Bacteria</taxon>
        <taxon>Bacillati</taxon>
        <taxon>Cyanobacteriota</taxon>
        <taxon>Cyanophyceae</taxon>
        <taxon>Thermostichales</taxon>
        <taxon>Thermostichaceae</taxon>
        <taxon>Thermostichus</taxon>
    </lineage>
</organism>
<feature type="transmembrane region" description="Helical" evidence="8">
    <location>
        <begin position="160"/>
        <end position="178"/>
    </location>
</feature>
<evidence type="ECO:0000256" key="4">
    <source>
        <dbReference type="ARBA" id="ARBA00022475"/>
    </source>
</evidence>
<reference evidence="9" key="1">
    <citation type="submission" date="2021-02" db="EMBL/GenBank/DDBJ databases">
        <title>The CRISPR/cas machinery reduction and long-range gene transfer in the hot spring cyanobacterium Synechococcus.</title>
        <authorList>
            <person name="Dvorak P."/>
            <person name="Jahodarova E."/>
            <person name="Hasler P."/>
            <person name="Poulickova A."/>
        </authorList>
    </citation>
    <scope>NUCLEOTIDE SEQUENCE</scope>
    <source>
        <strain evidence="9">Rupite</strain>
    </source>
</reference>
<dbReference type="Pfam" id="PF01925">
    <property type="entry name" value="TauE"/>
    <property type="match status" value="1"/>
</dbReference>
<dbReference type="EMBL" id="JAFIRA010000001">
    <property type="protein sequence ID" value="MCJ2541377.1"/>
    <property type="molecule type" value="Genomic_DNA"/>
</dbReference>
<sequence length="233" mass="24248">MAALICGIAGVVRGFSGFGSAMVQMPALTPLVGPSVAAAIAVMFEVMASIQSVPGAFRQANWRAILPMAAAALIGIPVGTVFLVSIDPVIVQRTIAIAILISVLIIASGFRYSGQPNRATSLGTGLVSGFLTGIGGIGGPPVVIYFFSGSNKASINRASLIAYFGLTQAVTVVAYWLRDLLSVEVLGLGLSLIPVFYLGLLLGSWLFARVNEHLFRRLILGFLALVAVMGLVI</sequence>
<keyword evidence="7 8" id="KW-0472">Membrane</keyword>
<feature type="transmembrane region" description="Helical" evidence="8">
    <location>
        <begin position="31"/>
        <end position="50"/>
    </location>
</feature>
<dbReference type="PANTHER" id="PTHR30269">
    <property type="entry name" value="TRANSMEMBRANE PROTEIN YFCA"/>
    <property type="match status" value="1"/>
</dbReference>
<dbReference type="RefSeq" id="WP_244348377.1">
    <property type="nucleotide sequence ID" value="NZ_JAFIRA010000001.1"/>
</dbReference>
<feature type="transmembrane region" description="Helical" evidence="8">
    <location>
        <begin position="90"/>
        <end position="110"/>
    </location>
</feature>
<feature type="transmembrane region" description="Helical" evidence="8">
    <location>
        <begin position="122"/>
        <end position="148"/>
    </location>
</feature>
<comment type="similarity">
    <text evidence="2 8">Belongs to the 4-toluene sulfonate uptake permease (TSUP) (TC 2.A.102) family.</text>
</comment>
<dbReference type="PANTHER" id="PTHR30269:SF37">
    <property type="entry name" value="MEMBRANE TRANSPORTER PROTEIN"/>
    <property type="match status" value="1"/>
</dbReference>
<keyword evidence="5 8" id="KW-0812">Transmembrane</keyword>
<evidence type="ECO:0000256" key="7">
    <source>
        <dbReference type="ARBA" id="ARBA00023136"/>
    </source>
</evidence>
<proteinExistence type="inferred from homology"/>
<keyword evidence="3" id="KW-0813">Transport</keyword>
<keyword evidence="4 8" id="KW-1003">Cell membrane</keyword>
<evidence type="ECO:0000256" key="1">
    <source>
        <dbReference type="ARBA" id="ARBA00004651"/>
    </source>
</evidence>
<gene>
    <name evidence="9" type="ORF">JX360_00400</name>
</gene>
<feature type="transmembrane region" description="Helical" evidence="8">
    <location>
        <begin position="185"/>
        <end position="208"/>
    </location>
</feature>
<accession>A0ABT0C6P7</accession>
<feature type="transmembrane region" description="Helical" evidence="8">
    <location>
        <begin position="62"/>
        <end position="84"/>
    </location>
</feature>
<evidence type="ECO:0000256" key="8">
    <source>
        <dbReference type="RuleBase" id="RU363041"/>
    </source>
</evidence>
<name>A0ABT0C6P7_THEVL</name>
<protein>
    <recommendedName>
        <fullName evidence="8">Probable membrane transporter protein</fullName>
    </recommendedName>
</protein>
<evidence type="ECO:0000313" key="10">
    <source>
        <dbReference type="Proteomes" id="UP000830835"/>
    </source>
</evidence>
<feature type="transmembrane region" description="Helical" evidence="8">
    <location>
        <begin position="214"/>
        <end position="232"/>
    </location>
</feature>
<comment type="caution">
    <text evidence="9">The sequence shown here is derived from an EMBL/GenBank/DDBJ whole genome shotgun (WGS) entry which is preliminary data.</text>
</comment>
<evidence type="ECO:0000256" key="5">
    <source>
        <dbReference type="ARBA" id="ARBA00022692"/>
    </source>
</evidence>
<dbReference type="InterPro" id="IPR002781">
    <property type="entry name" value="TM_pro_TauE-like"/>
</dbReference>
<evidence type="ECO:0000256" key="2">
    <source>
        <dbReference type="ARBA" id="ARBA00009142"/>
    </source>
</evidence>
<evidence type="ECO:0000256" key="3">
    <source>
        <dbReference type="ARBA" id="ARBA00022448"/>
    </source>
</evidence>
<dbReference type="InterPro" id="IPR052017">
    <property type="entry name" value="TSUP"/>
</dbReference>
<evidence type="ECO:0000256" key="6">
    <source>
        <dbReference type="ARBA" id="ARBA00022989"/>
    </source>
</evidence>
<evidence type="ECO:0000313" key="9">
    <source>
        <dbReference type="EMBL" id="MCJ2541377.1"/>
    </source>
</evidence>